<dbReference type="EMBL" id="KZ821631">
    <property type="protein sequence ID" value="PYH67070.1"/>
    <property type="molecule type" value="Genomic_DNA"/>
</dbReference>
<dbReference type="Proteomes" id="UP000248405">
    <property type="component" value="Unassembled WGS sequence"/>
</dbReference>
<dbReference type="AlphaFoldDB" id="A0A319B9E5"/>
<dbReference type="GeneID" id="37207839"/>
<protein>
    <submittedName>
        <fullName evidence="2">Uncharacterized protein</fullName>
    </submittedName>
</protein>
<accession>A0A319B9E5</accession>
<keyword evidence="1" id="KW-0812">Transmembrane</keyword>
<reference evidence="2" key="1">
    <citation type="submission" date="2016-12" db="EMBL/GenBank/DDBJ databases">
        <title>The genomes of Aspergillus section Nigri reveals drivers in fungal speciation.</title>
        <authorList>
            <consortium name="DOE Joint Genome Institute"/>
            <person name="Vesth T.C."/>
            <person name="Nybo J."/>
            <person name="Theobald S."/>
            <person name="Brandl J."/>
            <person name="Frisvad J.C."/>
            <person name="Nielsen K.F."/>
            <person name="Lyhne E.K."/>
            <person name="Kogle M.E."/>
            <person name="Kuo A."/>
            <person name="Riley R."/>
            <person name="Clum A."/>
            <person name="Nolan M."/>
            <person name="Lipzen A."/>
            <person name="Salamov A."/>
            <person name="Henrissat B."/>
            <person name="Wiebenga A."/>
            <person name="De Vries R.P."/>
            <person name="Grigoriev I.V."/>
            <person name="Mortensen U.H."/>
            <person name="Andersen M.R."/>
            <person name="Baker S.E."/>
        </authorList>
    </citation>
    <scope>NUCLEOTIDE SEQUENCE [LARGE SCALE GENOMIC DNA]</scope>
    <source>
        <strain evidence="2">CBS 113365</strain>
    </source>
</reference>
<dbReference type="RefSeq" id="XP_025560864.1">
    <property type="nucleotide sequence ID" value="XM_025703247.1"/>
</dbReference>
<sequence>KLNKLKNLLYNNYRAFFVFFFLFLILVIYINTWEFPLTALMAQAGKKMRFY</sequence>
<organism evidence="2 3">
    <name type="scientific">Aspergillus vadensis (strain CBS 113365 / IMI 142717 / IBT 24658)</name>
    <dbReference type="NCBI Taxonomy" id="1448311"/>
    <lineage>
        <taxon>Eukaryota</taxon>
        <taxon>Fungi</taxon>
        <taxon>Dikarya</taxon>
        <taxon>Ascomycota</taxon>
        <taxon>Pezizomycotina</taxon>
        <taxon>Eurotiomycetes</taxon>
        <taxon>Eurotiomycetidae</taxon>
        <taxon>Eurotiales</taxon>
        <taxon>Aspergillaceae</taxon>
        <taxon>Aspergillus</taxon>
        <taxon>Aspergillus subgen. Circumdati</taxon>
    </lineage>
</organism>
<keyword evidence="3" id="KW-1185">Reference proteome</keyword>
<evidence type="ECO:0000313" key="2">
    <source>
        <dbReference type="EMBL" id="PYH67070.1"/>
    </source>
</evidence>
<name>A0A319B9E5_ASPVC</name>
<evidence type="ECO:0000313" key="3">
    <source>
        <dbReference type="Proteomes" id="UP000248405"/>
    </source>
</evidence>
<gene>
    <name evidence="2" type="ORF">BO88DRAFT_344745</name>
</gene>
<feature type="non-terminal residue" evidence="2">
    <location>
        <position position="1"/>
    </location>
</feature>
<evidence type="ECO:0000256" key="1">
    <source>
        <dbReference type="SAM" id="Phobius"/>
    </source>
</evidence>
<keyword evidence="1" id="KW-0472">Membrane</keyword>
<keyword evidence="1" id="KW-1133">Transmembrane helix</keyword>
<proteinExistence type="predicted"/>
<feature type="transmembrane region" description="Helical" evidence="1">
    <location>
        <begin position="12"/>
        <end position="30"/>
    </location>
</feature>